<name>A0A1Q9D0Q0_SYMMI</name>
<feature type="compositionally biased region" description="Acidic residues" evidence="2">
    <location>
        <begin position="95"/>
        <end position="105"/>
    </location>
</feature>
<evidence type="ECO:0000313" key="4">
    <source>
        <dbReference type="Proteomes" id="UP000186817"/>
    </source>
</evidence>
<sequence>MPVHRPGVLILMKQFACGRRALRTGVRAEDFDEICETVDRVAILGDLLEQRCDLLRWLSLKWDIVELPFDFEYAGFAAKSQAIPEPSFKGNADRAEDESTEEPPDKDDASAAGAKLSASFPSPPSFSRTSPYCPDRPVRARGRRTGIREGSVDLLRPFSDMSANNFRDIMPDALPWARLNRVPVRGDQIVELCFGGSRQRTELLCCLVAVKDVFVTPPPDSPGNTYHGQPCKLGYDAYVEEKGPATHVDASIDLQPLLVAETAWQRQQEAQQKHDQVELLYAQLQELTQQKHAEEARARRHAQDVQRAKLEFEEQRREEEEERLRREEEQARRIEEEVEKRIQVQAELHRRLAAEERRLRDAEEIGGVSTGADSLQMVEDRRRQEALEAERKRILEEDVRRTYAREVEAQRASGKGRDFCDVFAPRLDSRGWF</sequence>
<dbReference type="EMBL" id="LSRX01000797">
    <property type="protein sequence ID" value="OLP88732.1"/>
    <property type="molecule type" value="Genomic_DNA"/>
</dbReference>
<protein>
    <submittedName>
        <fullName evidence="3">Reticulocyte-binding protein 2-like a</fullName>
    </submittedName>
</protein>
<keyword evidence="4" id="KW-1185">Reference proteome</keyword>
<evidence type="ECO:0000256" key="1">
    <source>
        <dbReference type="SAM" id="Coils"/>
    </source>
</evidence>
<feature type="coiled-coil region" evidence="1">
    <location>
        <begin position="267"/>
        <end position="397"/>
    </location>
</feature>
<proteinExistence type="predicted"/>
<comment type="caution">
    <text evidence="3">The sequence shown here is derived from an EMBL/GenBank/DDBJ whole genome shotgun (WGS) entry which is preliminary data.</text>
</comment>
<evidence type="ECO:0000256" key="2">
    <source>
        <dbReference type="SAM" id="MobiDB-lite"/>
    </source>
</evidence>
<evidence type="ECO:0000313" key="3">
    <source>
        <dbReference type="EMBL" id="OLP88732.1"/>
    </source>
</evidence>
<feature type="compositionally biased region" description="Low complexity" evidence="2">
    <location>
        <begin position="117"/>
        <end position="131"/>
    </location>
</feature>
<accession>A0A1Q9D0Q0</accession>
<dbReference type="AlphaFoldDB" id="A0A1Q9D0Q0"/>
<dbReference type="OrthoDB" id="442169at2759"/>
<keyword evidence="1" id="KW-0175">Coiled coil</keyword>
<organism evidence="3 4">
    <name type="scientific">Symbiodinium microadriaticum</name>
    <name type="common">Dinoflagellate</name>
    <name type="synonym">Zooxanthella microadriatica</name>
    <dbReference type="NCBI Taxonomy" id="2951"/>
    <lineage>
        <taxon>Eukaryota</taxon>
        <taxon>Sar</taxon>
        <taxon>Alveolata</taxon>
        <taxon>Dinophyceae</taxon>
        <taxon>Suessiales</taxon>
        <taxon>Symbiodiniaceae</taxon>
        <taxon>Symbiodinium</taxon>
    </lineage>
</organism>
<feature type="region of interest" description="Disordered" evidence="2">
    <location>
        <begin position="85"/>
        <end position="140"/>
    </location>
</feature>
<reference evidence="3 4" key="1">
    <citation type="submission" date="2016-02" db="EMBL/GenBank/DDBJ databases">
        <title>Genome analysis of coral dinoflagellate symbionts highlights evolutionary adaptations to a symbiotic lifestyle.</title>
        <authorList>
            <person name="Aranda M."/>
            <person name="Li Y."/>
            <person name="Liew Y.J."/>
            <person name="Baumgarten S."/>
            <person name="Simakov O."/>
            <person name="Wilson M."/>
            <person name="Piel J."/>
            <person name="Ashoor H."/>
            <person name="Bougouffa S."/>
            <person name="Bajic V.B."/>
            <person name="Ryu T."/>
            <person name="Ravasi T."/>
            <person name="Bayer T."/>
            <person name="Micklem G."/>
            <person name="Kim H."/>
            <person name="Bhak J."/>
            <person name="Lajeunesse T.C."/>
            <person name="Voolstra C.R."/>
        </authorList>
    </citation>
    <scope>NUCLEOTIDE SEQUENCE [LARGE SCALE GENOMIC DNA]</scope>
    <source>
        <strain evidence="3 4">CCMP2467</strain>
    </source>
</reference>
<dbReference type="Proteomes" id="UP000186817">
    <property type="component" value="Unassembled WGS sequence"/>
</dbReference>
<gene>
    <name evidence="3" type="ORF">AK812_SmicGene29888</name>
</gene>